<dbReference type="AlphaFoldDB" id="A0A1J4K9D3"/>
<reference evidence="4" key="1">
    <citation type="submission" date="2016-10" db="EMBL/GenBank/DDBJ databases">
        <authorList>
            <person name="Benchimol M."/>
            <person name="Almeida L.G."/>
            <person name="Vasconcelos A.T."/>
            <person name="Perreira-Neves A."/>
            <person name="Rosa I.A."/>
            <person name="Tasca T."/>
            <person name="Bogo M.R."/>
            <person name="de Souza W."/>
        </authorList>
    </citation>
    <scope>NUCLEOTIDE SEQUENCE [LARGE SCALE GENOMIC DNA]</scope>
    <source>
        <strain evidence="4">K</strain>
    </source>
</reference>
<feature type="compositionally biased region" description="Basic and acidic residues" evidence="1">
    <location>
        <begin position="140"/>
        <end position="149"/>
    </location>
</feature>
<dbReference type="InterPro" id="IPR017930">
    <property type="entry name" value="Myb_dom"/>
</dbReference>
<dbReference type="PROSITE" id="PS50090">
    <property type="entry name" value="MYB_LIKE"/>
    <property type="match status" value="2"/>
</dbReference>
<dbReference type="OrthoDB" id="2143914at2759"/>
<evidence type="ECO:0000313" key="5">
    <source>
        <dbReference type="Proteomes" id="UP000179807"/>
    </source>
</evidence>
<dbReference type="InterPro" id="IPR050560">
    <property type="entry name" value="MYB_TF"/>
</dbReference>
<feature type="domain" description="Myb-like" evidence="2">
    <location>
        <begin position="58"/>
        <end position="108"/>
    </location>
</feature>
<evidence type="ECO:0000259" key="2">
    <source>
        <dbReference type="PROSITE" id="PS50090"/>
    </source>
</evidence>
<dbReference type="EMBL" id="MLAK01000729">
    <property type="protein sequence ID" value="OHT06300.1"/>
    <property type="molecule type" value="Genomic_DNA"/>
</dbReference>
<evidence type="ECO:0000313" key="4">
    <source>
        <dbReference type="EMBL" id="OHT06300.1"/>
    </source>
</evidence>
<dbReference type="Pfam" id="PF00249">
    <property type="entry name" value="Myb_DNA-binding"/>
    <property type="match status" value="1"/>
</dbReference>
<feature type="domain" description="HTH myb-type" evidence="3">
    <location>
        <begin position="6"/>
        <end position="61"/>
    </location>
</feature>
<gene>
    <name evidence="4" type="ORF">TRFO_25630</name>
</gene>
<dbReference type="SUPFAM" id="SSF46689">
    <property type="entry name" value="Homeodomain-like"/>
    <property type="match status" value="1"/>
</dbReference>
<dbReference type="InterPro" id="IPR001005">
    <property type="entry name" value="SANT/Myb"/>
</dbReference>
<dbReference type="Gene3D" id="1.10.10.60">
    <property type="entry name" value="Homeodomain-like"/>
    <property type="match status" value="2"/>
</dbReference>
<organism evidence="4 5">
    <name type="scientific">Tritrichomonas foetus</name>
    <dbReference type="NCBI Taxonomy" id="1144522"/>
    <lineage>
        <taxon>Eukaryota</taxon>
        <taxon>Metamonada</taxon>
        <taxon>Parabasalia</taxon>
        <taxon>Tritrichomonadida</taxon>
        <taxon>Tritrichomonadidae</taxon>
        <taxon>Tritrichomonas</taxon>
    </lineage>
</organism>
<name>A0A1J4K9D3_9EUKA</name>
<evidence type="ECO:0000256" key="1">
    <source>
        <dbReference type="SAM" id="MobiDB-lite"/>
    </source>
</evidence>
<dbReference type="PANTHER" id="PTHR45614:SF253">
    <property type="entry name" value="CHROMOSOME UNDETERMINED SCAFFOLD_38, WHOLE GENOME SHOTGUN SEQUENCE"/>
    <property type="match status" value="1"/>
</dbReference>
<feature type="region of interest" description="Disordered" evidence="1">
    <location>
        <begin position="124"/>
        <end position="152"/>
    </location>
</feature>
<dbReference type="VEuPathDB" id="TrichDB:TRFO_25630"/>
<dbReference type="GO" id="GO:0005634">
    <property type="term" value="C:nucleus"/>
    <property type="evidence" value="ECO:0007669"/>
    <property type="project" value="TreeGrafter"/>
</dbReference>
<feature type="domain" description="Myb-like" evidence="2">
    <location>
        <begin position="6"/>
        <end position="57"/>
    </location>
</feature>
<accession>A0A1J4K9D3</accession>
<dbReference type="GeneID" id="94839184"/>
<dbReference type="PROSITE" id="PS51294">
    <property type="entry name" value="HTH_MYB"/>
    <property type="match status" value="2"/>
</dbReference>
<evidence type="ECO:0000259" key="3">
    <source>
        <dbReference type="PROSITE" id="PS51294"/>
    </source>
</evidence>
<dbReference type="Pfam" id="PF13921">
    <property type="entry name" value="Myb_DNA-bind_6"/>
    <property type="match status" value="1"/>
</dbReference>
<sequence length="209" mass="24865">MPGKYRFHKERKPFSREEDLLLKELVSKFGEDNWTAVAHSMTNRSVRQCRERWQNSLSENVIKSKWSEEEDQVLLSQYEKTGPKWKNMEVFFPGRTSYSIRNRFNSLYKKMVKSEIDDQSDEYSDIRSKLKKKRNGNKGKQNEKSEINPKNEVIYGKQHNEKSVQGISHTVDNIFENEEYLYFSSLIENNFDEFSSFSGDFVDDFNFCN</sequence>
<dbReference type="InterPro" id="IPR009057">
    <property type="entry name" value="Homeodomain-like_sf"/>
</dbReference>
<protein>
    <submittedName>
        <fullName evidence="4">Myb-like DNA-binding domain containing protein</fullName>
    </submittedName>
</protein>
<proteinExistence type="predicted"/>
<dbReference type="RefSeq" id="XP_068359436.1">
    <property type="nucleotide sequence ID" value="XM_068504480.1"/>
</dbReference>
<dbReference type="GO" id="GO:0000981">
    <property type="term" value="F:DNA-binding transcription factor activity, RNA polymerase II-specific"/>
    <property type="evidence" value="ECO:0007669"/>
    <property type="project" value="TreeGrafter"/>
</dbReference>
<dbReference type="GO" id="GO:0000978">
    <property type="term" value="F:RNA polymerase II cis-regulatory region sequence-specific DNA binding"/>
    <property type="evidence" value="ECO:0007669"/>
    <property type="project" value="TreeGrafter"/>
</dbReference>
<keyword evidence="5" id="KW-1185">Reference proteome</keyword>
<feature type="domain" description="HTH myb-type" evidence="3">
    <location>
        <begin position="63"/>
        <end position="112"/>
    </location>
</feature>
<dbReference type="SMART" id="SM00717">
    <property type="entry name" value="SANT"/>
    <property type="match status" value="2"/>
</dbReference>
<dbReference type="PANTHER" id="PTHR45614">
    <property type="entry name" value="MYB PROTEIN-RELATED"/>
    <property type="match status" value="1"/>
</dbReference>
<comment type="caution">
    <text evidence="4">The sequence shown here is derived from an EMBL/GenBank/DDBJ whole genome shotgun (WGS) entry which is preliminary data.</text>
</comment>
<dbReference type="Proteomes" id="UP000179807">
    <property type="component" value="Unassembled WGS sequence"/>
</dbReference>
<dbReference type="CDD" id="cd00167">
    <property type="entry name" value="SANT"/>
    <property type="match status" value="2"/>
</dbReference>